<name>A0ABW3ZER8_9RHOB</name>
<feature type="signal peptide" evidence="2">
    <location>
        <begin position="1"/>
        <end position="26"/>
    </location>
</feature>
<evidence type="ECO:0000313" key="4">
    <source>
        <dbReference type="Proteomes" id="UP001597135"/>
    </source>
</evidence>
<comment type="caution">
    <text evidence="3">The sequence shown here is derived from an EMBL/GenBank/DDBJ whole genome shotgun (WGS) entry which is preliminary data.</text>
</comment>
<dbReference type="RefSeq" id="WP_386801547.1">
    <property type="nucleotide sequence ID" value="NZ_JBHTMU010000004.1"/>
</dbReference>
<sequence length="127" mass="13121">MLARWCLTLFLILSGGVIAASPVASAAMALNMLCAGTGDGPHLHAPDTESALNAHAHRDHAASSEQPDLPGSPGTMSCCDHASVSELSVSMPDQPIVRLASPVLHDWSGQSLTALSHPDGLRRPPKG</sequence>
<keyword evidence="4" id="KW-1185">Reference proteome</keyword>
<proteinExistence type="predicted"/>
<gene>
    <name evidence="3" type="ORF">ACFQ4E_03580</name>
</gene>
<evidence type="ECO:0000256" key="1">
    <source>
        <dbReference type="SAM" id="MobiDB-lite"/>
    </source>
</evidence>
<evidence type="ECO:0000256" key="2">
    <source>
        <dbReference type="SAM" id="SignalP"/>
    </source>
</evidence>
<feature type="chain" id="PRO_5046597387" description="DUF2946 domain-containing protein" evidence="2">
    <location>
        <begin position="27"/>
        <end position="127"/>
    </location>
</feature>
<evidence type="ECO:0000313" key="3">
    <source>
        <dbReference type="EMBL" id="MFD1341490.1"/>
    </source>
</evidence>
<organism evidence="3 4">
    <name type="scientific">Litorisediminicola beolgyonensis</name>
    <dbReference type="NCBI Taxonomy" id="1173614"/>
    <lineage>
        <taxon>Bacteria</taxon>
        <taxon>Pseudomonadati</taxon>
        <taxon>Pseudomonadota</taxon>
        <taxon>Alphaproteobacteria</taxon>
        <taxon>Rhodobacterales</taxon>
        <taxon>Paracoccaceae</taxon>
        <taxon>Litorisediminicola</taxon>
    </lineage>
</organism>
<reference evidence="4" key="1">
    <citation type="journal article" date="2019" name="Int. J. Syst. Evol. Microbiol.">
        <title>The Global Catalogue of Microorganisms (GCM) 10K type strain sequencing project: providing services to taxonomists for standard genome sequencing and annotation.</title>
        <authorList>
            <consortium name="The Broad Institute Genomics Platform"/>
            <consortium name="The Broad Institute Genome Sequencing Center for Infectious Disease"/>
            <person name="Wu L."/>
            <person name="Ma J."/>
        </authorList>
    </citation>
    <scope>NUCLEOTIDE SEQUENCE [LARGE SCALE GENOMIC DNA]</scope>
    <source>
        <strain evidence="4">CCUG 62953</strain>
    </source>
</reference>
<protein>
    <recommendedName>
        <fullName evidence="5">DUF2946 domain-containing protein</fullName>
    </recommendedName>
</protein>
<dbReference type="Proteomes" id="UP001597135">
    <property type="component" value="Unassembled WGS sequence"/>
</dbReference>
<evidence type="ECO:0008006" key="5">
    <source>
        <dbReference type="Google" id="ProtNLM"/>
    </source>
</evidence>
<keyword evidence="2" id="KW-0732">Signal</keyword>
<feature type="region of interest" description="Disordered" evidence="1">
    <location>
        <begin position="39"/>
        <end position="78"/>
    </location>
</feature>
<dbReference type="EMBL" id="JBHTMU010000004">
    <property type="protein sequence ID" value="MFD1341490.1"/>
    <property type="molecule type" value="Genomic_DNA"/>
</dbReference>
<accession>A0ABW3ZER8</accession>